<evidence type="ECO:0000256" key="5">
    <source>
        <dbReference type="ARBA" id="ARBA00022692"/>
    </source>
</evidence>
<evidence type="ECO:0000256" key="7">
    <source>
        <dbReference type="ARBA" id="ARBA00022989"/>
    </source>
</evidence>
<dbReference type="Proteomes" id="UP000053317">
    <property type="component" value="Unassembled WGS sequence"/>
</dbReference>
<comment type="similarity">
    <text evidence="3">Belongs to the MNN1/MNT family.</text>
</comment>
<protein>
    <submittedName>
        <fullName evidence="11">Putative glycosyltransferase family 71 protein</fullName>
    </submittedName>
</protein>
<dbReference type="InterPro" id="IPR022751">
    <property type="entry name" value="Alpha_mannosyltransferase"/>
</dbReference>
<dbReference type="GO" id="GO:0046354">
    <property type="term" value="P:mannan biosynthetic process"/>
    <property type="evidence" value="ECO:0007669"/>
    <property type="project" value="TreeGrafter"/>
</dbReference>
<dbReference type="InterPro" id="IPR029044">
    <property type="entry name" value="Nucleotide-diphossugar_trans"/>
</dbReference>
<name>A0A0G2DWB0_PHACM</name>
<evidence type="ECO:0000256" key="8">
    <source>
        <dbReference type="ARBA" id="ARBA00023034"/>
    </source>
</evidence>
<keyword evidence="5" id="KW-0812">Transmembrane</keyword>
<keyword evidence="8" id="KW-0333">Golgi apparatus</keyword>
<comment type="subcellular location">
    <subcellularLocation>
        <location evidence="1">Golgi apparatus membrane</location>
        <topology evidence="1">Single-pass type II membrane protein</topology>
    </subcellularLocation>
</comment>
<reference evidence="11 12" key="1">
    <citation type="submission" date="2015-05" db="EMBL/GenBank/DDBJ databases">
        <title>Distinctive expansion of gene families associated with plant cell wall degradation and secondary metabolism in the genomes of grapevine trunk pathogens.</title>
        <authorList>
            <person name="Lawrence D.P."/>
            <person name="Travadon R."/>
            <person name="Rolshausen P.E."/>
            <person name="Baumgartner K."/>
        </authorList>
    </citation>
    <scope>NUCLEOTIDE SEQUENCE [LARGE SCALE GENOMIC DNA]</scope>
    <source>
        <strain evidence="11">UCRPC4</strain>
    </source>
</reference>
<evidence type="ECO:0000256" key="3">
    <source>
        <dbReference type="ARBA" id="ARBA00009105"/>
    </source>
</evidence>
<reference evidence="11 12" key="2">
    <citation type="submission" date="2015-05" db="EMBL/GenBank/DDBJ databases">
        <authorList>
            <person name="Morales-Cruz A."/>
            <person name="Amrine K.C."/>
            <person name="Cantu D."/>
        </authorList>
    </citation>
    <scope>NUCLEOTIDE SEQUENCE [LARGE SCALE GENOMIC DNA]</scope>
    <source>
        <strain evidence="11">UCRPC4</strain>
    </source>
</reference>
<dbReference type="EMBL" id="LCWF01000203">
    <property type="protein sequence ID" value="KKY14909.1"/>
    <property type="molecule type" value="Genomic_DNA"/>
</dbReference>
<evidence type="ECO:0000256" key="6">
    <source>
        <dbReference type="ARBA" id="ARBA00022968"/>
    </source>
</evidence>
<organism evidence="11 12">
    <name type="scientific">Phaeomoniella chlamydospora</name>
    <name type="common">Phaeoacremonium chlamydosporum</name>
    <dbReference type="NCBI Taxonomy" id="158046"/>
    <lineage>
        <taxon>Eukaryota</taxon>
        <taxon>Fungi</taxon>
        <taxon>Dikarya</taxon>
        <taxon>Ascomycota</taxon>
        <taxon>Pezizomycotina</taxon>
        <taxon>Eurotiomycetes</taxon>
        <taxon>Chaetothyriomycetidae</taxon>
        <taxon>Phaeomoniellales</taxon>
        <taxon>Phaeomoniellaceae</taxon>
        <taxon>Phaeomoniella</taxon>
    </lineage>
</organism>
<keyword evidence="7" id="KW-1133">Transmembrane helix</keyword>
<accession>A0A0G2DWB0</accession>
<feature type="region of interest" description="Disordered" evidence="10">
    <location>
        <begin position="35"/>
        <end position="75"/>
    </location>
</feature>
<dbReference type="GO" id="GO:0000026">
    <property type="term" value="F:alpha-1,2-mannosyltransferase activity"/>
    <property type="evidence" value="ECO:0007669"/>
    <property type="project" value="TreeGrafter"/>
</dbReference>
<keyword evidence="6" id="KW-0735">Signal-anchor</keyword>
<evidence type="ECO:0000256" key="10">
    <source>
        <dbReference type="SAM" id="MobiDB-lite"/>
    </source>
</evidence>
<dbReference type="AlphaFoldDB" id="A0A0G2DWB0"/>
<evidence type="ECO:0000313" key="11">
    <source>
        <dbReference type="EMBL" id="KKY14909.1"/>
    </source>
</evidence>
<evidence type="ECO:0000256" key="9">
    <source>
        <dbReference type="ARBA" id="ARBA00023136"/>
    </source>
</evidence>
<dbReference type="PANTHER" id="PTHR31646">
    <property type="entry name" value="ALPHA-1,2-MANNOSYLTRANSFERASE MNN2"/>
    <property type="match status" value="1"/>
</dbReference>
<proteinExistence type="inferred from homology"/>
<gene>
    <name evidence="11" type="ORF">UCRPC4_g06598</name>
</gene>
<dbReference type="Pfam" id="PF11051">
    <property type="entry name" value="Mannosyl_trans3"/>
    <property type="match status" value="2"/>
</dbReference>
<feature type="compositionally biased region" description="Polar residues" evidence="10">
    <location>
        <begin position="35"/>
        <end position="53"/>
    </location>
</feature>
<dbReference type="OrthoDB" id="430354at2759"/>
<sequence length="556" mass="64092">MALLYRPTRVATAILIASIIYLAVRHASRKEEWTLSQWPQAQGSQWQTPQWQPSIPEPETKHDPPDDFQNNVHSNVPTDFLNELETEPSNENDALGLQDLPQTIPIATSAIRPEPAFGTEQAQPLPTSTELVVDAHKLSTTDSFWPHFKAVTKIPGITMAEAKAGCTWPALNEVNFQYDAQSEWVAQDRNDIELELRRQQWHSFIDNELIPYGPHQDRFAGRGIVIVAGNQKSMNRVRVILRALTKLGSTLPIEIHYWDDEMTEELQSEISLMWPQMYFNDLSKPTNIFKTNHDGPYINYQLKTAAVINSRFAEPLLLDSDNIPIIAPETLYESSTYQEYGTLFWPDIARTRSNNPIWAITNTECRMDEYEQESGQLIVDKRKFFYHLQLAAWFNNNYADYYNEFLLGDKDTFRFAWHALKTKYGSPPKWLTSVGTLTDDFYCGHSFAQHHPDGRVAFLHGGLIKTIAKEVMQWQRESRGGIFQVYKRSEHDEHHMINVKVSIKWDDAKYLPNRPPSVDVASCTDFYDVTPQPLDEIIPGFEQLYEELGGYWMLED</sequence>
<evidence type="ECO:0000256" key="2">
    <source>
        <dbReference type="ARBA" id="ARBA00004922"/>
    </source>
</evidence>
<keyword evidence="12" id="KW-1185">Reference proteome</keyword>
<keyword evidence="4 11" id="KW-0808">Transferase</keyword>
<dbReference type="GO" id="GO:0000139">
    <property type="term" value="C:Golgi membrane"/>
    <property type="evidence" value="ECO:0007669"/>
    <property type="project" value="UniProtKB-SubCell"/>
</dbReference>
<dbReference type="PANTHER" id="PTHR31646:SF1">
    <property type="entry name" value="ALPHA-1,2-MANNOSYLTRANSFERASE MNN2"/>
    <property type="match status" value="1"/>
</dbReference>
<evidence type="ECO:0000256" key="1">
    <source>
        <dbReference type="ARBA" id="ARBA00004323"/>
    </source>
</evidence>
<evidence type="ECO:0000256" key="4">
    <source>
        <dbReference type="ARBA" id="ARBA00022679"/>
    </source>
</evidence>
<dbReference type="SUPFAM" id="SSF53448">
    <property type="entry name" value="Nucleotide-diphospho-sugar transferases"/>
    <property type="match status" value="1"/>
</dbReference>
<comment type="pathway">
    <text evidence="2">Protein modification; protein glycosylation.</text>
</comment>
<comment type="caution">
    <text evidence="11">The sequence shown here is derived from an EMBL/GenBank/DDBJ whole genome shotgun (WGS) entry which is preliminary data.</text>
</comment>
<keyword evidence="9" id="KW-0472">Membrane</keyword>
<evidence type="ECO:0000313" key="12">
    <source>
        <dbReference type="Proteomes" id="UP000053317"/>
    </source>
</evidence>